<protein>
    <submittedName>
        <fullName evidence="1">YcaQ family DNA glycosylase</fullName>
    </submittedName>
</protein>
<evidence type="ECO:0000313" key="2">
    <source>
        <dbReference type="Proteomes" id="UP000662857"/>
    </source>
</evidence>
<evidence type="ECO:0000313" key="1">
    <source>
        <dbReference type="EMBL" id="QSB13466.1"/>
    </source>
</evidence>
<dbReference type="KEGG" id="nhy:JQS43_17915"/>
<reference evidence="1" key="1">
    <citation type="submission" date="2021-02" db="EMBL/GenBank/DDBJ databases">
        <title>Natrosporangium hydrolyticum gen. nov., sp. nov, a haloalkaliphilic actinobacterium from a soda solonchak soil.</title>
        <authorList>
            <person name="Sorokin D.Y."/>
            <person name="Khijniak T.V."/>
            <person name="Zakharycheva A.P."/>
            <person name="Boueva O.V."/>
            <person name="Ariskina E.V."/>
            <person name="Hahnke R.L."/>
            <person name="Bunk B."/>
            <person name="Sproer C."/>
            <person name="Schumann P."/>
            <person name="Evtushenko L.I."/>
            <person name="Kublanov I.V."/>
        </authorList>
    </citation>
    <scope>NUCLEOTIDE SEQUENCE</scope>
    <source>
        <strain evidence="1">DSM 106523</strain>
    </source>
</reference>
<gene>
    <name evidence="1" type="ORF">JQS43_17915</name>
</gene>
<dbReference type="PANTHER" id="PTHR30528">
    <property type="entry name" value="CYTOPLASMIC PROTEIN"/>
    <property type="match status" value="1"/>
</dbReference>
<name>A0A895YFZ7_9ACTN</name>
<dbReference type="EMBL" id="CP070499">
    <property type="protein sequence ID" value="QSB13466.1"/>
    <property type="molecule type" value="Genomic_DNA"/>
</dbReference>
<accession>A0A895YFZ7</accession>
<dbReference type="Pfam" id="PF06224">
    <property type="entry name" value="AlkZ-like"/>
    <property type="match status" value="1"/>
</dbReference>
<dbReference type="PANTHER" id="PTHR30528:SF0">
    <property type="entry name" value="CYTOPLASMIC PROTEIN"/>
    <property type="match status" value="1"/>
</dbReference>
<dbReference type="Proteomes" id="UP000662857">
    <property type="component" value="Chromosome"/>
</dbReference>
<dbReference type="InterPro" id="IPR009351">
    <property type="entry name" value="AlkZ-like"/>
</dbReference>
<proteinExistence type="predicted"/>
<dbReference type="AlphaFoldDB" id="A0A895YFZ7"/>
<dbReference type="RefSeq" id="WP_239675556.1">
    <property type="nucleotide sequence ID" value="NZ_CP070499.1"/>
</dbReference>
<sequence length="411" mass="46103">MTVPESLSLSAARRVALAAQGFADPPPRTTPGRRHLRRLFDRVGLLQLDSINVLQRAHYLPAFSRLGAYSTELLDRASYRAPRMLFEYWGHEASLLPVELHPALRWRMAQAHQTAWGGMRRVAVEQPELVRWVRSEVADRGPVTAAEIEADLPRQRTDHWGWNWSETKTALEWLFWSGEVTAARRNGSWARVYDLPERVLPAAVSAAPTLAPADAKRRLVSLAAAALGVAAAPELRDYFRLPVAGFQQAIDELVEAGELIPVSVAGWRRHAWRHRDARLPRQVGGASLVGPFDPLLWQRERVERLFGFHFRLEIYVPAPKRVYGYYVLPFRLGEELVARVDLKADRRAGVLRVPAAWREPAAPPETAAALATELRRLADWLGLPQVAAPERGDLSGPLAAALRADVRYGER</sequence>
<organism evidence="1 2">
    <name type="scientific">Natronosporangium hydrolyticum</name>
    <dbReference type="NCBI Taxonomy" id="2811111"/>
    <lineage>
        <taxon>Bacteria</taxon>
        <taxon>Bacillati</taxon>
        <taxon>Actinomycetota</taxon>
        <taxon>Actinomycetes</taxon>
        <taxon>Micromonosporales</taxon>
        <taxon>Micromonosporaceae</taxon>
        <taxon>Natronosporangium</taxon>
    </lineage>
</organism>
<keyword evidence="2" id="KW-1185">Reference proteome</keyword>